<evidence type="ECO:0000313" key="3">
    <source>
        <dbReference type="Proteomes" id="UP000176204"/>
    </source>
</evidence>
<dbReference type="EMBL" id="LT629973">
    <property type="protein sequence ID" value="SEH98637.1"/>
    <property type="molecule type" value="Genomic_DNA"/>
</dbReference>
<evidence type="ECO:0008006" key="4">
    <source>
        <dbReference type="Google" id="ProtNLM"/>
    </source>
</evidence>
<feature type="transmembrane region" description="Helical" evidence="1">
    <location>
        <begin position="213"/>
        <end position="233"/>
    </location>
</feature>
<accession>A0A1C7P9L6</accession>
<feature type="transmembrane region" description="Helical" evidence="1">
    <location>
        <begin position="103"/>
        <end position="130"/>
    </location>
</feature>
<feature type="transmembrane region" description="Helical" evidence="1">
    <location>
        <begin position="71"/>
        <end position="91"/>
    </location>
</feature>
<feature type="transmembrane region" description="Helical" evidence="1">
    <location>
        <begin position="168"/>
        <end position="192"/>
    </location>
</feature>
<sequence length="278" mass="30995">MQQLFYYQKDDGQAEGPYTWPEIQQLRTQQIIQDETPIRQETCNTWVPYHRIVIFVKPSLKPSFEFPDNPAIPLLCLIAAAWVLFGLWSLFGGSETDPQTRSTFGTILVFLSAGAGCYCLAAILKWFVACIKSSHAHSAQPAYIPFHLLSALWIIFGFWMPFVQPGSSVHTIAICLSVLILLSTAVFFHWMASILKWLAIFAESSTSGPSRTAYILCRLITASWVMAGIWTLVARSGSSPQALSTCLTVLTYFSTAVFFYWSAAILQCLISRAGRRAG</sequence>
<feature type="transmembrane region" description="Helical" evidence="1">
    <location>
        <begin position="249"/>
        <end position="270"/>
    </location>
</feature>
<gene>
    <name evidence="2" type="ORF">PYTT_2316</name>
</gene>
<protein>
    <recommendedName>
        <fullName evidence="4">GYF domain-containing protein</fullName>
    </recommendedName>
</protein>
<proteinExistence type="predicted"/>
<keyword evidence="1" id="KW-1133">Transmembrane helix</keyword>
<keyword evidence="3" id="KW-1185">Reference proteome</keyword>
<name>A0A1C7P9L6_9BACT</name>
<evidence type="ECO:0000256" key="1">
    <source>
        <dbReference type="SAM" id="Phobius"/>
    </source>
</evidence>
<dbReference type="Proteomes" id="UP000176204">
    <property type="component" value="Chromosome I"/>
</dbReference>
<dbReference type="KEGG" id="agl:PYTT_2316"/>
<reference evidence="3" key="1">
    <citation type="submission" date="2016-09" db="EMBL/GenBank/DDBJ databases">
        <authorList>
            <person name="Koehorst J."/>
        </authorList>
    </citation>
    <scope>NUCLEOTIDE SEQUENCE [LARGE SCALE GENOMIC DNA]</scope>
</reference>
<evidence type="ECO:0000313" key="2">
    <source>
        <dbReference type="EMBL" id="SEH98637.1"/>
    </source>
</evidence>
<feature type="transmembrane region" description="Helical" evidence="1">
    <location>
        <begin position="142"/>
        <end position="162"/>
    </location>
</feature>
<dbReference type="AlphaFoldDB" id="A0A1C7P9L6"/>
<keyword evidence="1" id="KW-0472">Membrane</keyword>
<keyword evidence="1" id="KW-0812">Transmembrane</keyword>
<organism evidence="2 3">
    <name type="scientific">Akkermansia glycaniphila</name>
    <dbReference type="NCBI Taxonomy" id="1679444"/>
    <lineage>
        <taxon>Bacteria</taxon>
        <taxon>Pseudomonadati</taxon>
        <taxon>Verrucomicrobiota</taxon>
        <taxon>Verrucomicrobiia</taxon>
        <taxon>Verrucomicrobiales</taxon>
        <taxon>Akkermansiaceae</taxon>
        <taxon>Akkermansia</taxon>
    </lineage>
</organism>
<dbReference type="RefSeq" id="WP_067777676.1">
    <property type="nucleotide sequence ID" value="NZ_LIGX01000040.1"/>
</dbReference>
<dbReference type="STRING" id="1679444.PYTT_2316"/>